<comment type="caution">
    <text evidence="4">The sequence shown here is derived from an EMBL/GenBank/DDBJ whole genome shotgun (WGS) entry which is preliminary data.</text>
</comment>
<comment type="similarity">
    <text evidence="1">Belongs to the bacterial solute-binding protein 3 family.</text>
</comment>
<evidence type="ECO:0000256" key="1">
    <source>
        <dbReference type="ARBA" id="ARBA00010333"/>
    </source>
</evidence>
<dbReference type="PANTHER" id="PTHR35936">
    <property type="entry name" value="MEMBRANE-BOUND LYTIC MUREIN TRANSGLYCOSYLASE F"/>
    <property type="match status" value="1"/>
</dbReference>
<reference evidence="5" key="1">
    <citation type="journal article" date="2019" name="Int. J. Syst. Evol. Microbiol.">
        <title>The Global Catalogue of Microorganisms (GCM) 10K type strain sequencing project: providing services to taxonomists for standard genome sequencing and annotation.</title>
        <authorList>
            <consortium name="The Broad Institute Genomics Platform"/>
            <consortium name="The Broad Institute Genome Sequencing Center for Infectious Disease"/>
            <person name="Wu L."/>
            <person name="Ma J."/>
        </authorList>
    </citation>
    <scope>NUCLEOTIDE SEQUENCE [LARGE SCALE GENOMIC DNA]</scope>
    <source>
        <strain evidence="5">JCM 17201</strain>
    </source>
</reference>
<dbReference type="Gene3D" id="3.40.190.10">
    <property type="entry name" value="Periplasmic binding protein-like II"/>
    <property type="match status" value="2"/>
</dbReference>
<protein>
    <recommendedName>
        <fullName evidence="3">Solute-binding protein family 3/N-terminal domain-containing protein</fullName>
    </recommendedName>
</protein>
<evidence type="ECO:0000259" key="3">
    <source>
        <dbReference type="SMART" id="SM00062"/>
    </source>
</evidence>
<evidence type="ECO:0000313" key="4">
    <source>
        <dbReference type="EMBL" id="GAA3879504.1"/>
    </source>
</evidence>
<keyword evidence="5" id="KW-1185">Reference proteome</keyword>
<proteinExistence type="inferred from homology"/>
<evidence type="ECO:0000256" key="2">
    <source>
        <dbReference type="ARBA" id="ARBA00022729"/>
    </source>
</evidence>
<gene>
    <name evidence="4" type="ORF">GCM10022405_01280</name>
</gene>
<accession>A0ABP7KJ40</accession>
<name>A0ABP7KJ40_9GAMM</name>
<dbReference type="Proteomes" id="UP001499994">
    <property type="component" value="Unassembled WGS sequence"/>
</dbReference>
<dbReference type="EMBL" id="BAABDG010000002">
    <property type="protein sequence ID" value="GAA3879504.1"/>
    <property type="molecule type" value="Genomic_DNA"/>
</dbReference>
<dbReference type="Pfam" id="PF00497">
    <property type="entry name" value="SBP_bac_3"/>
    <property type="match status" value="1"/>
</dbReference>
<dbReference type="SMART" id="SM00062">
    <property type="entry name" value="PBPb"/>
    <property type="match status" value="1"/>
</dbReference>
<dbReference type="SUPFAM" id="SSF53850">
    <property type="entry name" value="Periplasmic binding protein-like II"/>
    <property type="match status" value="1"/>
</dbReference>
<dbReference type="PANTHER" id="PTHR35936:SF19">
    <property type="entry name" value="AMINO-ACID-BINDING PROTEIN YXEM-RELATED"/>
    <property type="match status" value="1"/>
</dbReference>
<evidence type="ECO:0000313" key="5">
    <source>
        <dbReference type="Proteomes" id="UP001499994"/>
    </source>
</evidence>
<keyword evidence="2" id="KW-0732">Signal</keyword>
<organism evidence="4 5">
    <name type="scientific">Gibbsiella dentisursi</name>
    <dbReference type="NCBI Taxonomy" id="796890"/>
    <lineage>
        <taxon>Bacteria</taxon>
        <taxon>Pseudomonadati</taxon>
        <taxon>Pseudomonadota</taxon>
        <taxon>Gammaproteobacteria</taxon>
        <taxon>Enterobacterales</taxon>
        <taxon>Yersiniaceae</taxon>
        <taxon>Gibbsiella</taxon>
    </lineage>
</organism>
<sequence>MSITPKRQAVIGFSTPYAVAVNTFMTVNGGGLDTLAGNGKTLPLDADKTRADEVIAALNDQLKGKIVGVQTSTTASAFLAEHFKGVEVREYKTMDEASLDLSAGRIDAILANVTVLQAAIKAGQTEGAHLTGPLFSGKAFGEIAIGLRKDDPALKTRLDAGLKALSADGRLKALSEKWFGFDISPNGGQ</sequence>
<dbReference type="InterPro" id="IPR001638">
    <property type="entry name" value="Solute-binding_3/MltF_N"/>
</dbReference>
<feature type="domain" description="Solute-binding protein family 3/N-terminal" evidence="3">
    <location>
        <begin position="10"/>
        <end position="182"/>
    </location>
</feature>